<dbReference type="EMBL" id="MN661087">
    <property type="protein sequence ID" value="QHA33892.1"/>
    <property type="molecule type" value="Genomic_RNA"/>
</dbReference>
<proteinExistence type="predicted"/>
<dbReference type="InterPro" id="IPR001795">
    <property type="entry name" value="RNA-dir_pol_luteovirus"/>
</dbReference>
<evidence type="ECO:0000256" key="1">
    <source>
        <dbReference type="ARBA" id="ARBA00022484"/>
    </source>
</evidence>
<keyword evidence="4" id="KW-0547">Nucleotide-binding</keyword>
<organism evidence="8">
    <name type="scientific">Atrato Sobemo-like virus 1</name>
    <dbReference type="NCBI Taxonomy" id="2689347"/>
    <lineage>
        <taxon>Viruses</taxon>
        <taxon>Riboviria</taxon>
        <taxon>Orthornavirae</taxon>
        <taxon>Pisuviricota</taxon>
        <taxon>Pisoniviricetes</taxon>
        <taxon>Sobelivirales</taxon>
        <taxon>Solemoviridae</taxon>
    </lineage>
</organism>
<evidence type="ECO:0000256" key="5">
    <source>
        <dbReference type="ARBA" id="ARBA00022953"/>
    </source>
</evidence>
<protein>
    <submittedName>
        <fullName evidence="8">RdRp</fullName>
    </submittedName>
</protein>
<evidence type="ECO:0000256" key="4">
    <source>
        <dbReference type="ARBA" id="ARBA00022741"/>
    </source>
</evidence>
<keyword evidence="3" id="KW-0548">Nucleotidyltransferase</keyword>
<feature type="domain" description="RNA-directed RNA polymerase C-terminal" evidence="7">
    <location>
        <begin position="105"/>
        <end position="324"/>
    </location>
</feature>
<dbReference type="InterPro" id="IPR001205">
    <property type="entry name" value="RNA-dir_pol_C"/>
</dbReference>
<reference evidence="8" key="1">
    <citation type="submission" date="2019-10" db="EMBL/GenBank/DDBJ databases">
        <authorList>
            <person name="Nitsche A."/>
            <person name="Hankeln T."/>
            <person name="Acosta O."/>
            <person name="Velez I.D."/>
            <person name="Schiemann D.J."/>
        </authorList>
    </citation>
    <scope>NUCLEOTIDE SEQUENCE</scope>
    <source>
        <strain evidence="8">Mati 1755-46</strain>
    </source>
</reference>
<accession>A0A6B9KNY4</accession>
<dbReference type="SUPFAM" id="SSF56672">
    <property type="entry name" value="DNA/RNA polymerases"/>
    <property type="match status" value="1"/>
</dbReference>
<evidence type="ECO:0000313" key="8">
    <source>
        <dbReference type="EMBL" id="QHA33892.1"/>
    </source>
</evidence>
<evidence type="ECO:0000256" key="2">
    <source>
        <dbReference type="ARBA" id="ARBA00022679"/>
    </source>
</evidence>
<dbReference type="PRINTS" id="PR00914">
    <property type="entry name" value="LVIRUSRNAPOL"/>
</dbReference>
<dbReference type="Pfam" id="PF00680">
    <property type="entry name" value="RdRP_1"/>
    <property type="match status" value="1"/>
</dbReference>
<dbReference type="InterPro" id="IPR043502">
    <property type="entry name" value="DNA/RNA_pol_sf"/>
</dbReference>
<dbReference type="GO" id="GO:0000166">
    <property type="term" value="F:nucleotide binding"/>
    <property type="evidence" value="ECO:0007669"/>
    <property type="project" value="UniProtKB-KW"/>
</dbReference>
<keyword evidence="1" id="KW-0696">RNA-directed RNA polymerase</keyword>
<name>A0A6B9KNY4_9VIRU</name>
<keyword evidence="5" id="KW-0693">Viral RNA replication</keyword>
<dbReference type="GO" id="GO:0003723">
    <property type="term" value="F:RNA binding"/>
    <property type="evidence" value="ECO:0007669"/>
    <property type="project" value="InterPro"/>
</dbReference>
<sequence>MRNSQPPKFNERVQQLVGRCAQRFSEVASSVSESEVGYEWPGERRSASELDSLRIHAQKYFKTSALENKDFEISEYSRTVLYYAEKAYSKVVWRLPDDFDSYDRYVEAVMRLDWNSSPGIPYCFEHSNNRDWLKFNGVCCDSFKLERLWHDVQLVLSGSLDTVLRVFIKQEPHKTVKAKEGRWRLIMAAPLCVQVAWHMLFDFQNDKEIDQAYYIPSQQGMNLVGGGWKQYRQQWLHNGLSVGLDKSAWDWTAPSWALNMDLEFRYRMGRGDRKDDWMRIARMLYRGMFDSPLLVLSDGTRFRQVVPGIMKSGCVNTISTNSHMQFFIHVVVCMMAGLPVEPWPVCCGDDTLQHKKHTEDLSHYARLGVIVKTVTEGLEFMGHDFTEVGPQPMYMAKHLKKMLYTSDEILPDYFDSMARMYVHTRYYDIWEYLAQLNGTPLAMSREAYLTWYDYSV</sequence>
<dbReference type="GO" id="GO:0006351">
    <property type="term" value="P:DNA-templated transcription"/>
    <property type="evidence" value="ECO:0007669"/>
    <property type="project" value="InterPro"/>
</dbReference>
<evidence type="ECO:0000259" key="7">
    <source>
        <dbReference type="Pfam" id="PF00680"/>
    </source>
</evidence>
<comment type="catalytic activity">
    <reaction evidence="6">
        <text>RNA(n) + a ribonucleoside 5'-triphosphate = RNA(n+1) + diphosphate</text>
        <dbReference type="Rhea" id="RHEA:21248"/>
        <dbReference type="Rhea" id="RHEA-COMP:14527"/>
        <dbReference type="Rhea" id="RHEA-COMP:17342"/>
        <dbReference type="ChEBI" id="CHEBI:33019"/>
        <dbReference type="ChEBI" id="CHEBI:61557"/>
        <dbReference type="ChEBI" id="CHEBI:140395"/>
        <dbReference type="EC" id="2.7.7.48"/>
    </reaction>
</comment>
<evidence type="ECO:0000256" key="6">
    <source>
        <dbReference type="ARBA" id="ARBA00048744"/>
    </source>
</evidence>
<evidence type="ECO:0000256" key="3">
    <source>
        <dbReference type="ARBA" id="ARBA00022695"/>
    </source>
</evidence>
<keyword evidence="2" id="KW-0808">Transferase</keyword>
<dbReference type="GO" id="GO:0003968">
    <property type="term" value="F:RNA-directed RNA polymerase activity"/>
    <property type="evidence" value="ECO:0007669"/>
    <property type="project" value="UniProtKB-KW"/>
</dbReference>